<dbReference type="GO" id="GO:0009228">
    <property type="term" value="P:thiamine biosynthetic process"/>
    <property type="evidence" value="ECO:0007669"/>
    <property type="project" value="TreeGrafter"/>
</dbReference>
<reference evidence="2 3" key="1">
    <citation type="submission" date="2022-12" db="EMBL/GenBank/DDBJ databases">
        <title>Dasania phycosphaerae sp. nov., isolated from particulate material of the south coast of Korea.</title>
        <authorList>
            <person name="Jiang Y."/>
        </authorList>
    </citation>
    <scope>NUCLEOTIDE SEQUENCE [LARGE SCALE GENOMIC DNA]</scope>
    <source>
        <strain evidence="2 3">GY-19</strain>
    </source>
</reference>
<dbReference type="EC" id="2.7.1.49" evidence="2"/>
<dbReference type="EMBL" id="JAPTGG010000021">
    <property type="protein sequence ID" value="MCZ0867068.1"/>
    <property type="molecule type" value="Genomic_DNA"/>
</dbReference>
<dbReference type="Pfam" id="PF08543">
    <property type="entry name" value="Phos_pyr_kin"/>
    <property type="match status" value="1"/>
</dbReference>
<dbReference type="Gene3D" id="3.40.1190.20">
    <property type="match status" value="1"/>
</dbReference>
<accession>A0A9J6RRI1</accession>
<evidence type="ECO:0000313" key="3">
    <source>
        <dbReference type="Proteomes" id="UP001069090"/>
    </source>
</evidence>
<keyword evidence="2" id="KW-0808">Transferase</keyword>
<feature type="domain" description="Pyridoxamine kinase/Phosphomethylpyrimidine kinase" evidence="1">
    <location>
        <begin position="19"/>
        <end position="253"/>
    </location>
</feature>
<dbReference type="InterPro" id="IPR013749">
    <property type="entry name" value="PM/HMP-P_kinase-1"/>
</dbReference>
<protein>
    <submittedName>
        <fullName evidence="2">Bifunctional hydroxymethylpyrimidine kinase/phosphomethylpyrimidine kinase</fullName>
        <ecNumber evidence="2">2.7.1.49</ecNumber>
        <ecNumber evidence="2">2.7.4.7</ecNumber>
    </submittedName>
</protein>
<keyword evidence="2" id="KW-0418">Kinase</keyword>
<dbReference type="GO" id="GO:0008902">
    <property type="term" value="F:hydroxymethylpyrimidine kinase activity"/>
    <property type="evidence" value="ECO:0007669"/>
    <property type="project" value="UniProtKB-EC"/>
</dbReference>
<dbReference type="SUPFAM" id="SSF53613">
    <property type="entry name" value="Ribokinase-like"/>
    <property type="match status" value="1"/>
</dbReference>
<keyword evidence="3" id="KW-1185">Reference proteome</keyword>
<evidence type="ECO:0000313" key="2">
    <source>
        <dbReference type="EMBL" id="MCZ0867068.1"/>
    </source>
</evidence>
<gene>
    <name evidence="2" type="ORF">O0V09_17860</name>
</gene>
<organism evidence="2 3">
    <name type="scientific">Dasania phycosphaerae</name>
    <dbReference type="NCBI Taxonomy" id="2950436"/>
    <lineage>
        <taxon>Bacteria</taxon>
        <taxon>Pseudomonadati</taxon>
        <taxon>Pseudomonadota</taxon>
        <taxon>Gammaproteobacteria</taxon>
        <taxon>Cellvibrionales</taxon>
        <taxon>Spongiibacteraceae</taxon>
        <taxon>Dasania</taxon>
    </lineage>
</organism>
<name>A0A9J6RRI1_9GAMM</name>
<proteinExistence type="predicted"/>
<dbReference type="GO" id="GO:0005829">
    <property type="term" value="C:cytosol"/>
    <property type="evidence" value="ECO:0007669"/>
    <property type="project" value="TreeGrafter"/>
</dbReference>
<dbReference type="GO" id="GO:0008972">
    <property type="term" value="F:phosphomethylpyrimidine kinase activity"/>
    <property type="evidence" value="ECO:0007669"/>
    <property type="project" value="UniProtKB-EC"/>
</dbReference>
<dbReference type="PANTHER" id="PTHR20858">
    <property type="entry name" value="PHOSPHOMETHYLPYRIMIDINE KINASE"/>
    <property type="match status" value="1"/>
</dbReference>
<evidence type="ECO:0000259" key="1">
    <source>
        <dbReference type="Pfam" id="PF08543"/>
    </source>
</evidence>
<sequence>MTTAVLNCTPIVMSINSHDPLGGAGISADIEALSSLGCHCTPIISQLSIQNPSSEPQDQQTTSASLLIGQMRSVLEDAQIDLIKVGQLTSLTHIEAVHTVLNDYPNIPVVLDPFTGNIKGHDLNQALCELLFPLATITLLSETDAYHLSNSADSLSAYAHELLEFESEYLLFTNTTHKTPQHKVCSLLYSSRGLCQQYERERLSGHFHGGGDTLSAALAAYLAHGLSMAESVQQAQHFTWQALQKAKRIGMGELIPDRMHWANE</sequence>
<comment type="caution">
    <text evidence="2">The sequence shown here is derived from an EMBL/GenBank/DDBJ whole genome shotgun (WGS) entry which is preliminary data.</text>
</comment>
<dbReference type="PANTHER" id="PTHR20858:SF17">
    <property type="entry name" value="HYDROXYMETHYLPYRIMIDINE_PHOSPHOMETHYLPYRIMIDINE KINASE THI20-RELATED"/>
    <property type="match status" value="1"/>
</dbReference>
<dbReference type="Proteomes" id="UP001069090">
    <property type="component" value="Unassembled WGS sequence"/>
</dbReference>
<dbReference type="RefSeq" id="WP_258332997.1">
    <property type="nucleotide sequence ID" value="NZ_JAPTGG010000021.1"/>
</dbReference>
<dbReference type="InterPro" id="IPR029056">
    <property type="entry name" value="Ribokinase-like"/>
</dbReference>
<dbReference type="EC" id="2.7.4.7" evidence="2"/>
<dbReference type="AlphaFoldDB" id="A0A9J6RRI1"/>